<dbReference type="InterPro" id="IPR035965">
    <property type="entry name" value="PAS-like_dom_sf"/>
</dbReference>
<dbReference type="SUPFAM" id="SSF47384">
    <property type="entry name" value="Homodimeric domain of signal transducing histidine kinase"/>
    <property type="match status" value="1"/>
</dbReference>
<dbReference type="Gene3D" id="1.10.287.130">
    <property type="match status" value="1"/>
</dbReference>
<evidence type="ECO:0000256" key="4">
    <source>
        <dbReference type="PROSITE-ProRule" id="PRU00169"/>
    </source>
</evidence>
<feature type="transmembrane region" description="Helical" evidence="5">
    <location>
        <begin position="15"/>
        <end position="35"/>
    </location>
</feature>
<feature type="modified residue" description="4-aspartylphosphate" evidence="4">
    <location>
        <position position="755"/>
    </location>
</feature>
<proteinExistence type="predicted"/>
<reference evidence="8 9" key="1">
    <citation type="submission" date="2021-08" db="EMBL/GenBank/DDBJ databases">
        <title>Comparative Genomics Analysis of the Genus Qipengyuania Reveals Extensive Genetic Diversity and Metabolic Versatility, Including the Description of Fifteen Novel Species.</title>
        <authorList>
            <person name="Liu Y."/>
        </authorList>
    </citation>
    <scope>NUCLEOTIDE SEQUENCE [LARGE SCALE GENOMIC DNA]</scope>
    <source>
        <strain evidence="8 9">1NDH1</strain>
    </source>
</reference>
<protein>
    <recommendedName>
        <fullName evidence="2">histidine kinase</fullName>
        <ecNumber evidence="2">2.7.13.3</ecNumber>
    </recommendedName>
</protein>
<dbReference type="InterPro" id="IPR005467">
    <property type="entry name" value="His_kinase_dom"/>
</dbReference>
<comment type="catalytic activity">
    <reaction evidence="1">
        <text>ATP + protein L-histidine = ADP + protein N-phospho-L-histidine.</text>
        <dbReference type="EC" id="2.7.13.3"/>
    </reaction>
</comment>
<name>A0ABX9A3C8_9SPHN</name>
<feature type="domain" description="Histidine kinase" evidence="6">
    <location>
        <begin position="441"/>
        <end position="679"/>
    </location>
</feature>
<evidence type="ECO:0000259" key="6">
    <source>
        <dbReference type="PROSITE" id="PS50109"/>
    </source>
</evidence>
<dbReference type="Pfam" id="PF08448">
    <property type="entry name" value="PAS_4"/>
    <property type="match status" value="1"/>
</dbReference>
<dbReference type="Pfam" id="PF00072">
    <property type="entry name" value="Response_reg"/>
    <property type="match status" value="1"/>
</dbReference>
<dbReference type="InterPro" id="IPR036890">
    <property type="entry name" value="HATPase_C_sf"/>
</dbReference>
<dbReference type="PANTHER" id="PTHR43065:SF42">
    <property type="entry name" value="TWO-COMPONENT SENSOR PPRA"/>
    <property type="match status" value="1"/>
</dbReference>
<dbReference type="EC" id="2.7.13.3" evidence="2"/>
<dbReference type="PROSITE" id="PS50110">
    <property type="entry name" value="RESPONSE_REGULATORY"/>
    <property type="match status" value="1"/>
</dbReference>
<keyword evidence="5" id="KW-0472">Membrane</keyword>
<organism evidence="8 9">
    <name type="scientific">Qipengyuania gelatinilytica</name>
    <dbReference type="NCBI Taxonomy" id="2867231"/>
    <lineage>
        <taxon>Bacteria</taxon>
        <taxon>Pseudomonadati</taxon>
        <taxon>Pseudomonadota</taxon>
        <taxon>Alphaproteobacteria</taxon>
        <taxon>Sphingomonadales</taxon>
        <taxon>Erythrobacteraceae</taxon>
        <taxon>Qipengyuania</taxon>
    </lineage>
</organism>
<keyword evidence="5" id="KW-1133">Transmembrane helix</keyword>
<dbReference type="SMART" id="SM00091">
    <property type="entry name" value="PAS"/>
    <property type="match status" value="2"/>
</dbReference>
<dbReference type="SUPFAM" id="SSF55874">
    <property type="entry name" value="ATPase domain of HSP90 chaperone/DNA topoisomerase II/histidine kinase"/>
    <property type="match status" value="1"/>
</dbReference>
<evidence type="ECO:0000256" key="5">
    <source>
        <dbReference type="SAM" id="Phobius"/>
    </source>
</evidence>
<dbReference type="InterPro" id="IPR003661">
    <property type="entry name" value="HisK_dim/P_dom"/>
</dbReference>
<dbReference type="PROSITE" id="PS50109">
    <property type="entry name" value="HIS_KIN"/>
    <property type="match status" value="1"/>
</dbReference>
<gene>
    <name evidence="8" type="ORF">K3136_02225</name>
</gene>
<dbReference type="Gene3D" id="3.30.565.10">
    <property type="entry name" value="Histidine kinase-like ATPase, C-terminal domain"/>
    <property type="match status" value="1"/>
</dbReference>
<evidence type="ECO:0000313" key="9">
    <source>
        <dbReference type="Proteomes" id="UP000824321"/>
    </source>
</evidence>
<dbReference type="SMART" id="SM00387">
    <property type="entry name" value="HATPase_c"/>
    <property type="match status" value="1"/>
</dbReference>
<dbReference type="CDD" id="cd00156">
    <property type="entry name" value="REC"/>
    <property type="match status" value="1"/>
</dbReference>
<dbReference type="InterPro" id="IPR000014">
    <property type="entry name" value="PAS"/>
</dbReference>
<sequence length="827" mass="89483">MSFVSDETPQGLPPLPLLLGIILAFVVSVGVVWLAAGTSLAAVAYGGGLLAILFALLLAARLRTAPVSSEPGQPDWSVTAAAIRNSHRAVAIVDRANRLTCSNETFEEWFGGDTPPHELEFGEESRQKLLDAQRQAWREGNAKCEGLRLSSGERSFVLKIERVGRGEDYLVWRFAEIVRQKSYEGIAERVSGPFGAMMSRAGIELALVAPDGIVQAATPGLGERATGAKNTSLAGQEFVQLLRSDDRDRIFFAREGQQGTPQTLVHVPLDARQTGSDLPPDQAPSLMLLVDSGVGIGGGWQSSGKAAIPQLEALLSALPLGLALTDRDGRFLFANKAFLRAVERESQGLPQFPSDLVVREDKSAMADTVRRFAKGATSSGDMAVRLAGDKEEPVSIGLAGVRGLGEAAVLLSISDSTEEKRLRRQVAQATKMQAVGQLAGGVAHDFNNVLTAIIGYCDLMLLRHTPGDSDYDDIQQIKANSNRAASLTRQLLAFSRQQTLRPVVLQMPDVVSEVSQLLKRLMGEKIEFTVRHDRELGAVRADPQQLEQVIINLAVNARDAMQAHAEKTGKQDWKGRLTLATRRISARDVRKMGIDIMPADDYTVLIVQDTGGGIPEQHLNKIFEPFFTTKEQGKGTGLGLSTVYGIVKQSNGFIFADNVSGADGSPAGARFTVYLPVHKGELPEIQRKEEQEEAKASEWSGGGNLLLVEDEDMVRAVAERALARAGYQVTTARDGEEGLAAIANGNTEFDLIVSDVVMPAMDGPAMARAIRKVKPRIPILFMSGYAEETLRNEIDIDNMHFIPKPFSVQQINAKVSEVLGEQVKVDA</sequence>
<dbReference type="SMART" id="SM00388">
    <property type="entry name" value="HisKA"/>
    <property type="match status" value="1"/>
</dbReference>
<dbReference type="InterPro" id="IPR003594">
    <property type="entry name" value="HATPase_dom"/>
</dbReference>
<evidence type="ECO:0000313" key="8">
    <source>
        <dbReference type="EMBL" id="QZD95566.1"/>
    </source>
</evidence>
<dbReference type="SUPFAM" id="SSF52172">
    <property type="entry name" value="CheY-like"/>
    <property type="match status" value="1"/>
</dbReference>
<dbReference type="EMBL" id="CP081294">
    <property type="protein sequence ID" value="QZD95566.1"/>
    <property type="molecule type" value="Genomic_DNA"/>
</dbReference>
<dbReference type="Gene3D" id="3.40.50.2300">
    <property type="match status" value="1"/>
</dbReference>
<dbReference type="InterPro" id="IPR013656">
    <property type="entry name" value="PAS_4"/>
</dbReference>
<feature type="transmembrane region" description="Helical" evidence="5">
    <location>
        <begin position="42"/>
        <end position="60"/>
    </location>
</feature>
<dbReference type="SMART" id="SM00448">
    <property type="entry name" value="REC"/>
    <property type="match status" value="1"/>
</dbReference>
<dbReference type="InterPro" id="IPR036097">
    <property type="entry name" value="HisK_dim/P_sf"/>
</dbReference>
<dbReference type="RefSeq" id="WP_221431305.1">
    <property type="nucleotide sequence ID" value="NZ_CP081294.1"/>
</dbReference>
<dbReference type="CDD" id="cd00082">
    <property type="entry name" value="HisKA"/>
    <property type="match status" value="1"/>
</dbReference>
<dbReference type="Proteomes" id="UP000824321">
    <property type="component" value="Chromosome"/>
</dbReference>
<dbReference type="Pfam" id="PF02518">
    <property type="entry name" value="HATPase_c"/>
    <property type="match status" value="1"/>
</dbReference>
<keyword evidence="9" id="KW-1185">Reference proteome</keyword>
<keyword evidence="3 4" id="KW-0597">Phosphoprotein</keyword>
<feature type="domain" description="Response regulatory" evidence="7">
    <location>
        <begin position="704"/>
        <end position="819"/>
    </location>
</feature>
<dbReference type="PRINTS" id="PR00344">
    <property type="entry name" value="BCTRLSENSOR"/>
</dbReference>
<evidence type="ECO:0000256" key="1">
    <source>
        <dbReference type="ARBA" id="ARBA00000085"/>
    </source>
</evidence>
<evidence type="ECO:0000256" key="2">
    <source>
        <dbReference type="ARBA" id="ARBA00012438"/>
    </source>
</evidence>
<evidence type="ECO:0000259" key="7">
    <source>
        <dbReference type="PROSITE" id="PS50110"/>
    </source>
</evidence>
<dbReference type="PANTHER" id="PTHR43065">
    <property type="entry name" value="SENSOR HISTIDINE KINASE"/>
    <property type="match status" value="1"/>
</dbReference>
<dbReference type="InterPro" id="IPR001789">
    <property type="entry name" value="Sig_transdc_resp-reg_receiver"/>
</dbReference>
<dbReference type="InterPro" id="IPR004358">
    <property type="entry name" value="Sig_transdc_His_kin-like_C"/>
</dbReference>
<dbReference type="InterPro" id="IPR011006">
    <property type="entry name" value="CheY-like_superfamily"/>
</dbReference>
<keyword evidence="5" id="KW-0812">Transmembrane</keyword>
<dbReference type="Gene3D" id="3.30.450.20">
    <property type="entry name" value="PAS domain"/>
    <property type="match status" value="1"/>
</dbReference>
<accession>A0ABX9A3C8</accession>
<evidence type="ECO:0000256" key="3">
    <source>
        <dbReference type="ARBA" id="ARBA00022553"/>
    </source>
</evidence>
<dbReference type="Pfam" id="PF00512">
    <property type="entry name" value="HisKA"/>
    <property type="match status" value="1"/>
</dbReference>
<dbReference type="SUPFAM" id="SSF55785">
    <property type="entry name" value="PYP-like sensor domain (PAS domain)"/>
    <property type="match status" value="1"/>
</dbReference>